<dbReference type="GO" id="GO:0003856">
    <property type="term" value="F:3-dehydroquinate synthase activity"/>
    <property type="evidence" value="ECO:0007669"/>
    <property type="project" value="UniProtKB-UniRule"/>
</dbReference>
<dbReference type="GO" id="GO:0005737">
    <property type="term" value="C:cytoplasm"/>
    <property type="evidence" value="ECO:0007669"/>
    <property type="project" value="UniProtKB-SubCell"/>
</dbReference>
<dbReference type="CDD" id="cd08195">
    <property type="entry name" value="DHQS"/>
    <property type="match status" value="1"/>
</dbReference>
<keyword evidence="13" id="KW-0862">Zinc</keyword>
<evidence type="ECO:0000256" key="10">
    <source>
        <dbReference type="ARBA" id="ARBA00022605"/>
    </source>
</evidence>
<organism evidence="21 22">
    <name type="scientific">Sulfobacillus acidophilus (strain ATCC 700253 / DSM 10332 / NAL)</name>
    <dbReference type="NCBI Taxonomy" id="679936"/>
    <lineage>
        <taxon>Bacteria</taxon>
        <taxon>Bacillati</taxon>
        <taxon>Bacillota</taxon>
        <taxon>Clostridia</taxon>
        <taxon>Eubacteriales</taxon>
        <taxon>Clostridiales Family XVII. Incertae Sedis</taxon>
        <taxon>Sulfobacillus</taxon>
    </lineage>
</organism>
<evidence type="ECO:0000256" key="13">
    <source>
        <dbReference type="ARBA" id="ARBA00022833"/>
    </source>
</evidence>
<dbReference type="Gene3D" id="3.40.50.1970">
    <property type="match status" value="1"/>
</dbReference>
<dbReference type="Proteomes" id="UP000005439">
    <property type="component" value="Chromosome"/>
</dbReference>
<comment type="catalytic activity">
    <reaction evidence="1">
        <text>7-phospho-2-dehydro-3-deoxy-D-arabino-heptonate = 3-dehydroquinate + phosphate</text>
        <dbReference type="Rhea" id="RHEA:21968"/>
        <dbReference type="ChEBI" id="CHEBI:32364"/>
        <dbReference type="ChEBI" id="CHEBI:43474"/>
        <dbReference type="ChEBI" id="CHEBI:58394"/>
        <dbReference type="EC" id="4.2.3.4"/>
    </reaction>
</comment>
<keyword evidence="16 21" id="KW-0456">Lyase</keyword>
<dbReference type="InterPro" id="IPR030960">
    <property type="entry name" value="DHQS/DOIS_N"/>
</dbReference>
<dbReference type="Gene3D" id="1.20.1090.10">
    <property type="entry name" value="Dehydroquinate synthase-like - alpha domain"/>
    <property type="match status" value="1"/>
</dbReference>
<evidence type="ECO:0000313" key="21">
    <source>
        <dbReference type="EMBL" id="AEW05096.1"/>
    </source>
</evidence>
<keyword evidence="22" id="KW-1185">Reference proteome</keyword>
<dbReference type="PIRSF" id="PIRSF001455">
    <property type="entry name" value="DHQ_synth"/>
    <property type="match status" value="1"/>
</dbReference>
<evidence type="ECO:0000256" key="9">
    <source>
        <dbReference type="ARBA" id="ARBA00022490"/>
    </source>
</evidence>
<comment type="cofactor">
    <cofactor evidence="3">
        <name>Co(2+)</name>
        <dbReference type="ChEBI" id="CHEBI:48828"/>
    </cofactor>
</comment>
<comment type="similarity">
    <text evidence="6">Belongs to the sugar phosphate cyclases superfamily. Dehydroquinate synthase family.</text>
</comment>
<evidence type="ECO:0000256" key="2">
    <source>
        <dbReference type="ARBA" id="ARBA00001911"/>
    </source>
</evidence>
<keyword evidence="15" id="KW-0057">Aromatic amino acid biosynthesis</keyword>
<keyword evidence="14" id="KW-0520">NAD</keyword>
<gene>
    <name evidence="21" type="ordered locus">Sulac_1599</name>
</gene>
<evidence type="ECO:0000256" key="15">
    <source>
        <dbReference type="ARBA" id="ARBA00023141"/>
    </source>
</evidence>
<dbReference type="GO" id="GO:0000166">
    <property type="term" value="F:nucleotide binding"/>
    <property type="evidence" value="ECO:0007669"/>
    <property type="project" value="UniProtKB-KW"/>
</dbReference>
<sequence>MSTRRITVDMARTSDVILGRGLVQQVAETWTRPLYLVYDAFLEEQAEALWQRIPPTAHVGRLGIPLGESRKTLATVESVYADWGRHAVTRDVHIVALGGGVLTDLAGYAASTYLRGLSWTAIPTTLLAQVDAAIGGKVAVNTPWGKNLVGSFHLPEAVYIDADWLNSLPLAEWRVGLGEIIKSALIAGDPLYSRLEQDRPPLGTVTDDWQWLIETTATIKVDVVNQDLYESGPRMFLNFGHTVGHALERVVGYGRIQHGAAVAIGSLVALILSETHRGLDPRVRQTVVGWLRDWQLPTKWPASVTFGAIWDALSHDKKARQFGSQWVLLDAVGRPVIVRGIAREQVQAAIERLKDEYGVFVLADGSGDREATAQRPTPDVN</sequence>
<evidence type="ECO:0000259" key="20">
    <source>
        <dbReference type="Pfam" id="PF24621"/>
    </source>
</evidence>
<evidence type="ECO:0000259" key="19">
    <source>
        <dbReference type="Pfam" id="PF01761"/>
    </source>
</evidence>
<evidence type="ECO:0000256" key="14">
    <source>
        <dbReference type="ARBA" id="ARBA00023027"/>
    </source>
</evidence>
<keyword evidence="9" id="KW-0963">Cytoplasm</keyword>
<dbReference type="InterPro" id="IPR056179">
    <property type="entry name" value="DHQS_C"/>
</dbReference>
<protein>
    <recommendedName>
        <fullName evidence="8 18">3-dehydroquinate synthase</fullName>
        <ecNumber evidence="7 18">4.2.3.4</ecNumber>
    </recommendedName>
</protein>
<evidence type="ECO:0000256" key="3">
    <source>
        <dbReference type="ARBA" id="ARBA00001941"/>
    </source>
</evidence>
<evidence type="ECO:0000256" key="1">
    <source>
        <dbReference type="ARBA" id="ARBA00001393"/>
    </source>
</evidence>
<dbReference type="AlphaFoldDB" id="G8TYD2"/>
<dbReference type="Pfam" id="PF01761">
    <property type="entry name" value="DHQ_synthase"/>
    <property type="match status" value="1"/>
</dbReference>
<comment type="subcellular location">
    <subcellularLocation>
        <location evidence="4">Cytoplasm</location>
    </subcellularLocation>
</comment>
<keyword evidence="11" id="KW-0479">Metal-binding</keyword>
<dbReference type="STRING" id="679936.Sulac_1599"/>
<keyword evidence="12" id="KW-0547">Nucleotide-binding</keyword>
<dbReference type="HOGENOM" id="CLU_001201_0_1_9"/>
<evidence type="ECO:0000313" key="22">
    <source>
        <dbReference type="Proteomes" id="UP000005439"/>
    </source>
</evidence>
<dbReference type="InterPro" id="IPR050071">
    <property type="entry name" value="Dehydroquinate_synthase"/>
</dbReference>
<evidence type="ECO:0000256" key="17">
    <source>
        <dbReference type="ARBA" id="ARBA00023285"/>
    </source>
</evidence>
<evidence type="ECO:0000256" key="6">
    <source>
        <dbReference type="ARBA" id="ARBA00005412"/>
    </source>
</evidence>
<keyword evidence="17" id="KW-0170">Cobalt</keyword>
<reference evidence="22" key="1">
    <citation type="submission" date="2011-12" db="EMBL/GenBank/DDBJ databases">
        <title>The complete genome of chromosome of Sulfobacillus acidophilus DSM 10332.</title>
        <authorList>
            <person name="Lucas S."/>
            <person name="Han J."/>
            <person name="Lapidus A."/>
            <person name="Bruce D."/>
            <person name="Goodwin L."/>
            <person name="Pitluck S."/>
            <person name="Peters L."/>
            <person name="Kyrpides N."/>
            <person name="Mavromatis K."/>
            <person name="Ivanova N."/>
            <person name="Mikhailova N."/>
            <person name="Chertkov O."/>
            <person name="Saunders E."/>
            <person name="Detter J.C."/>
            <person name="Tapia R."/>
            <person name="Han C."/>
            <person name="Land M."/>
            <person name="Hauser L."/>
            <person name="Markowitz V."/>
            <person name="Cheng J.-F."/>
            <person name="Hugenholtz P."/>
            <person name="Woyke T."/>
            <person name="Wu D."/>
            <person name="Pukall R."/>
            <person name="Gehrich-Schroeter G."/>
            <person name="Schneider S."/>
            <person name="Klenk H.-P."/>
            <person name="Eisen J.A."/>
        </authorList>
    </citation>
    <scope>NUCLEOTIDE SEQUENCE [LARGE SCALE GENOMIC DNA]</scope>
    <source>
        <strain evidence="22">ATCC 700253 / DSM 10332 / NAL</strain>
    </source>
</reference>
<dbReference type="PATRIC" id="fig|679936.5.peg.1667"/>
<feature type="domain" description="3-dehydroquinate synthase N-terminal" evidence="19">
    <location>
        <begin position="64"/>
        <end position="173"/>
    </location>
</feature>
<dbReference type="InterPro" id="IPR030963">
    <property type="entry name" value="DHQ_synth_fam"/>
</dbReference>
<dbReference type="NCBIfam" id="TIGR01357">
    <property type="entry name" value="aroB"/>
    <property type="match status" value="1"/>
</dbReference>
<dbReference type="GO" id="GO:0008652">
    <property type="term" value="P:amino acid biosynthetic process"/>
    <property type="evidence" value="ECO:0007669"/>
    <property type="project" value="UniProtKB-KW"/>
</dbReference>
<name>G8TYD2_SULAD</name>
<dbReference type="PANTHER" id="PTHR43622">
    <property type="entry name" value="3-DEHYDROQUINATE SYNTHASE"/>
    <property type="match status" value="1"/>
</dbReference>
<comment type="cofactor">
    <cofactor evidence="2">
        <name>NAD(+)</name>
        <dbReference type="ChEBI" id="CHEBI:57540"/>
    </cofactor>
</comment>
<evidence type="ECO:0000256" key="11">
    <source>
        <dbReference type="ARBA" id="ARBA00022723"/>
    </source>
</evidence>
<evidence type="ECO:0000256" key="5">
    <source>
        <dbReference type="ARBA" id="ARBA00004661"/>
    </source>
</evidence>
<evidence type="ECO:0000256" key="16">
    <source>
        <dbReference type="ARBA" id="ARBA00023239"/>
    </source>
</evidence>
<evidence type="ECO:0000256" key="8">
    <source>
        <dbReference type="ARBA" id="ARBA00017684"/>
    </source>
</evidence>
<evidence type="ECO:0000256" key="4">
    <source>
        <dbReference type="ARBA" id="ARBA00004496"/>
    </source>
</evidence>
<dbReference type="EMBL" id="CP003179">
    <property type="protein sequence ID" value="AEW05096.1"/>
    <property type="molecule type" value="Genomic_DNA"/>
</dbReference>
<dbReference type="KEGG" id="sap:Sulac_1599"/>
<dbReference type="EC" id="4.2.3.4" evidence="7 18"/>
<evidence type="ECO:0000256" key="18">
    <source>
        <dbReference type="NCBIfam" id="TIGR01357"/>
    </source>
</evidence>
<dbReference type="Pfam" id="PF24621">
    <property type="entry name" value="DHQS_C"/>
    <property type="match status" value="1"/>
</dbReference>
<dbReference type="SUPFAM" id="SSF56796">
    <property type="entry name" value="Dehydroquinate synthase-like"/>
    <property type="match status" value="1"/>
</dbReference>
<evidence type="ECO:0000256" key="12">
    <source>
        <dbReference type="ARBA" id="ARBA00022741"/>
    </source>
</evidence>
<accession>G8TYD2</accession>
<dbReference type="GO" id="GO:0009073">
    <property type="term" value="P:aromatic amino acid family biosynthetic process"/>
    <property type="evidence" value="ECO:0007669"/>
    <property type="project" value="UniProtKB-KW"/>
</dbReference>
<comment type="pathway">
    <text evidence="5">Metabolic intermediate biosynthesis; chorismate biosynthesis; chorismate from D-erythrose 4-phosphate and phosphoenolpyruvate: step 2/7.</text>
</comment>
<keyword evidence="10" id="KW-0028">Amino-acid biosynthesis</keyword>
<proteinExistence type="inferred from homology"/>
<reference evidence="21 22" key="2">
    <citation type="journal article" date="2012" name="Stand. Genomic Sci.">
        <title>Complete genome sequence of the moderately thermophilic mineral-sulfide-oxidizing firmicute Sulfobacillus acidophilus type strain (NAL(T)).</title>
        <authorList>
            <person name="Anderson I."/>
            <person name="Chertkov O."/>
            <person name="Chen A."/>
            <person name="Saunders E."/>
            <person name="Lapidus A."/>
            <person name="Nolan M."/>
            <person name="Lucas S."/>
            <person name="Hammon N."/>
            <person name="Deshpande S."/>
            <person name="Cheng J.F."/>
            <person name="Han C."/>
            <person name="Tapia R."/>
            <person name="Goodwin L.A."/>
            <person name="Pitluck S."/>
            <person name="Liolios K."/>
            <person name="Pagani I."/>
            <person name="Ivanova N."/>
            <person name="Mikhailova N."/>
            <person name="Pati A."/>
            <person name="Palaniappan K."/>
            <person name="Land M."/>
            <person name="Pan C."/>
            <person name="Rohde M."/>
            <person name="Pukall R."/>
            <person name="Goker M."/>
            <person name="Detter J.C."/>
            <person name="Woyke T."/>
            <person name="Bristow J."/>
            <person name="Eisen J.A."/>
            <person name="Markowitz V."/>
            <person name="Hugenholtz P."/>
            <person name="Kyrpides N.C."/>
            <person name="Klenk H.P."/>
            <person name="Mavromatis K."/>
        </authorList>
    </citation>
    <scope>NUCLEOTIDE SEQUENCE [LARGE SCALE GENOMIC DNA]</scope>
    <source>
        <strain evidence="22">ATCC 700253 / DSM 10332 / NAL</strain>
    </source>
</reference>
<dbReference type="PANTHER" id="PTHR43622:SF7">
    <property type="entry name" value="3-DEHYDROQUINATE SYNTHASE, CHLOROPLASTIC"/>
    <property type="match status" value="1"/>
</dbReference>
<feature type="domain" description="3-dehydroquinate synthase C-terminal" evidence="20">
    <location>
        <begin position="176"/>
        <end position="319"/>
    </location>
</feature>
<dbReference type="GO" id="GO:0046872">
    <property type="term" value="F:metal ion binding"/>
    <property type="evidence" value="ECO:0007669"/>
    <property type="project" value="UniProtKB-KW"/>
</dbReference>
<dbReference type="GO" id="GO:0009423">
    <property type="term" value="P:chorismate biosynthetic process"/>
    <property type="evidence" value="ECO:0007669"/>
    <property type="project" value="UniProtKB-UniRule"/>
</dbReference>
<dbReference type="InterPro" id="IPR016037">
    <property type="entry name" value="DHQ_synth_AroB"/>
</dbReference>
<evidence type="ECO:0000256" key="7">
    <source>
        <dbReference type="ARBA" id="ARBA00013031"/>
    </source>
</evidence>